<dbReference type="InterPro" id="IPR042538">
    <property type="entry name" value="Nucleoporin_Nup155_C_3"/>
</dbReference>
<evidence type="ECO:0000256" key="3">
    <source>
        <dbReference type="ARBA" id="ARBA00004620"/>
    </source>
</evidence>
<dbReference type="InterPro" id="IPR014908">
    <property type="entry name" value="Nucleoporin_Nup133/Nup155_N"/>
</dbReference>
<protein>
    <recommendedName>
        <fullName evidence="16">Nuclear pore complex protein Nup155</fullName>
    </recommendedName>
    <alternativeName>
        <fullName evidence="17">155 kDa nucleoporin</fullName>
    </alternativeName>
    <alternativeName>
        <fullName evidence="18">Nucleoporin Nup155</fullName>
    </alternativeName>
</protein>
<dbReference type="GO" id="GO:0051028">
    <property type="term" value="P:mRNA transport"/>
    <property type="evidence" value="ECO:0007669"/>
    <property type="project" value="UniProtKB-KW"/>
</dbReference>
<dbReference type="GO" id="GO:0006405">
    <property type="term" value="P:RNA export from nucleus"/>
    <property type="evidence" value="ECO:0007669"/>
    <property type="project" value="TreeGrafter"/>
</dbReference>
<keyword evidence="13" id="KW-0325">Glycoprotein</keyword>
<dbReference type="InterPro" id="IPR007187">
    <property type="entry name" value="Nucleoporin_Nup133/Nup155_C"/>
</dbReference>
<evidence type="ECO:0000256" key="4">
    <source>
        <dbReference type="ARBA" id="ARBA00007373"/>
    </source>
</evidence>
<dbReference type="FunFam" id="1.25.40.450:FF:000001">
    <property type="entry name" value="Nuclear pore complex protein"/>
    <property type="match status" value="1"/>
</dbReference>
<dbReference type="Gene3D" id="1.25.40.440">
    <property type="entry name" value="Nucleoporin, helical domain, central subdomain"/>
    <property type="match status" value="1"/>
</dbReference>
<evidence type="ECO:0000256" key="5">
    <source>
        <dbReference type="ARBA" id="ARBA00022448"/>
    </source>
</evidence>
<dbReference type="Proteomes" id="UP000887568">
    <property type="component" value="Unplaced"/>
</dbReference>
<keyword evidence="14" id="KW-0539">Nucleus</keyword>
<evidence type="ECO:0000259" key="20">
    <source>
        <dbReference type="Pfam" id="PF03177"/>
    </source>
</evidence>
<keyword evidence="7" id="KW-0509">mRNA transport</keyword>
<dbReference type="PANTHER" id="PTHR10350:SF6">
    <property type="entry name" value="NUCLEAR PORE COMPLEX PROTEIN NUP155"/>
    <property type="match status" value="1"/>
</dbReference>
<dbReference type="Gene3D" id="1.20.58.1780">
    <property type="match status" value="1"/>
</dbReference>
<comment type="function">
    <text evidence="15">Essential component of nuclear pore complex. Could be essessential for embryogenesis. Nucleoporins may be involved both in binding and translocating proteins during nucleocytoplasmic transport.</text>
</comment>
<dbReference type="InterPro" id="IPR042537">
    <property type="entry name" value="Nucleoporin_Nup155_C_2"/>
</dbReference>
<keyword evidence="10" id="KW-0906">Nuclear pore complex</keyword>
<evidence type="ECO:0000256" key="19">
    <source>
        <dbReference type="SAM" id="MobiDB-lite"/>
    </source>
</evidence>
<dbReference type="GO" id="GO:0044611">
    <property type="term" value="C:nuclear pore inner ring"/>
    <property type="evidence" value="ECO:0007669"/>
    <property type="project" value="TreeGrafter"/>
</dbReference>
<feature type="domain" description="Nucleoporin Nup133/Nup155-like N-terminal" evidence="21">
    <location>
        <begin position="74"/>
        <end position="458"/>
    </location>
</feature>
<evidence type="ECO:0000256" key="18">
    <source>
        <dbReference type="ARBA" id="ARBA00078199"/>
    </source>
</evidence>
<dbReference type="GeneID" id="119723100"/>
<dbReference type="GO" id="GO:0036228">
    <property type="term" value="P:protein localization to nuclear inner membrane"/>
    <property type="evidence" value="ECO:0007669"/>
    <property type="project" value="TreeGrafter"/>
</dbReference>
<keyword evidence="5" id="KW-0813">Transport</keyword>
<evidence type="ECO:0000256" key="1">
    <source>
        <dbReference type="ARBA" id="ARBA00004335"/>
    </source>
</evidence>
<dbReference type="OMA" id="SWAPFQK"/>
<dbReference type="EnsemblMetazoa" id="XM_038193623.1">
    <property type="protein sequence ID" value="XP_038049551.1"/>
    <property type="gene ID" value="LOC119723100"/>
</dbReference>
<feature type="region of interest" description="Disordered" evidence="19">
    <location>
        <begin position="607"/>
        <end position="653"/>
    </location>
</feature>
<keyword evidence="6" id="KW-0597">Phosphoprotein</keyword>
<evidence type="ECO:0000256" key="6">
    <source>
        <dbReference type="ARBA" id="ARBA00022553"/>
    </source>
</evidence>
<reference evidence="22" key="1">
    <citation type="submission" date="2022-11" db="UniProtKB">
        <authorList>
            <consortium name="EnsemblMetazoa"/>
        </authorList>
    </citation>
    <scope>IDENTIFICATION</scope>
</reference>
<evidence type="ECO:0000256" key="10">
    <source>
        <dbReference type="ARBA" id="ARBA00023132"/>
    </source>
</evidence>
<feature type="domain" description="Nucleoporin Nup133/Nup155-like C-terminal" evidence="20">
    <location>
        <begin position="658"/>
        <end position="1357"/>
    </location>
</feature>
<dbReference type="Pfam" id="PF03177">
    <property type="entry name" value="Nucleoporin_C"/>
    <property type="match status" value="1"/>
</dbReference>
<evidence type="ECO:0000256" key="11">
    <source>
        <dbReference type="ARBA" id="ARBA00023136"/>
    </source>
</evidence>
<dbReference type="RefSeq" id="XP_038049551.1">
    <property type="nucleotide sequence ID" value="XM_038193623.1"/>
</dbReference>
<name>A0A913ZER6_PATMI</name>
<evidence type="ECO:0000313" key="23">
    <source>
        <dbReference type="Proteomes" id="UP000887568"/>
    </source>
</evidence>
<evidence type="ECO:0000256" key="17">
    <source>
        <dbReference type="ARBA" id="ARBA00077084"/>
    </source>
</evidence>
<feature type="compositionally biased region" description="Pro residues" evidence="19">
    <location>
        <begin position="989"/>
        <end position="999"/>
    </location>
</feature>
<evidence type="ECO:0000259" key="21">
    <source>
        <dbReference type="Pfam" id="PF08801"/>
    </source>
</evidence>
<dbReference type="FunFam" id="1.20.120.1880:FF:000001">
    <property type="entry name" value="Nuclear pore complex protein Nup155"/>
    <property type="match status" value="1"/>
</dbReference>
<evidence type="ECO:0000256" key="16">
    <source>
        <dbReference type="ARBA" id="ARBA00068608"/>
    </source>
</evidence>
<dbReference type="Gene3D" id="1.20.120.1880">
    <property type="entry name" value="Nucleoporin, helical C-terminal domain"/>
    <property type="match status" value="1"/>
</dbReference>
<sequence>MARPLNIAPALTTAKEALSAAGQHVDTYIAQDKGYPELTQLLNTTSSAHATLSGISDVDYPSLSSASVGLADLPQLSPAKRVPLPPELVEQFGHMQCNCMMGVFPQISRAWLSVDSDIFVWNYEDGGDLAYFDGLSETILCAGLVQPKPNIFRSHIRFLLCLVTPVEIVLLGVSFTQPHEDVGQNDYSRCEMHLLPDPLFSIQSDNTYMLRVKSTRDGRIFLAGKDGCLYEIMYQAQDGWFSRKCRKVNHSSSSLSFLVPSFLNFSEDDPMVEISIDDSRHVLYTRSEKGTIQVYDMGADGCSMRRVTAVSHYSMMKHAMYYARTIDRSNFKQIVHIAAIPCTESSRLHLVAVTQTGVRLYFTTIPFQGGWLAGVGARDRPVTLALVHIRLPPGFTANAAQHRPTNVHAALYSKGTLLLCASQNEESDQLWCLNPDSFPFQRSLMETQVTHVIDSRTWVIDEVPAVPILTPRLEPVSDKPRVPDPPSVVTQHTVMSPAYILLSSKGSYLVSKLRPVDQLRQLMLNNMGPDNPVVESFFTLHKEDQACATCLILACSRASSDVQVADWATQAFFQYGSVARLRTYMAQPQNPAANLFGSTTPLVGQRPGSQYGTAVTSPPTTGLQPSVASTPLTASGYQDTPRTSAGSTTQPSNDVEFSGKLKGLCLYFGRIARPLWELHVAVEATSVDYGPKRNLLVTNFDSSELAWVLDKMKALKEFLDRNSQYTGVAESVIATGMPGFVRPESVIGRPVGREYTQLQQAEAENVERKALQHLEHLINSCCEVLELLQLLCYHQFHNVTAALPQETRDQLKQMTFRDLVINGKEVCDMLITALINCYIGDNATTDAISTKLRDICPSIYSQEDAICSKASELIKGAQQAQTRSVKEKMLQESLQLFKTISQQLILAAVCSEYHQARFYDGVVDLSLSAASKRDPQNLALHYYKNGKPPEDMQGMQAFMARCECYRCVTDILDELVLVSQEHPTSPVVPTYPGPPPQPDPNQLSSQDAKAYMEAMMQKALSCDDELFHVALYDWLMEKGLKDRLLQITSPYVEQYMKRAAQYSADNLHVMDLLWKYHEKTGNYPAAARILLKLAERHSTDVKLQQRIEYLSRAVMCAKSSNLRTSTSSEGEFLQELEEKLEVARLQLQVYEAIARHSTANPRFKAALIKLNAELVDITKLYGDFADVFDLYECQLAIVHCAGHYDQQLVQSLWQQIIDKELSENIDKPADGRMTILAKKLQALGRIYSSSERYFPLAFLILYLEKKSCELSWHPSWVFRCFLDMGVGLPKMLSVYDGHFKAKDPFWQTCAQPLHLLIVICALLNTFAESASRVAIHERRQFINVCLDAIANYKVELEATTGMPQSVQSILKNFKQLQAKLDRLQIAKT</sequence>
<dbReference type="Gene3D" id="1.25.40.450">
    <property type="entry name" value="Nucleoporin, helical domain, N-terminal subdomain"/>
    <property type="match status" value="1"/>
</dbReference>
<organism evidence="22 23">
    <name type="scientific">Patiria miniata</name>
    <name type="common">Bat star</name>
    <name type="synonym">Asterina miniata</name>
    <dbReference type="NCBI Taxonomy" id="46514"/>
    <lineage>
        <taxon>Eukaryota</taxon>
        <taxon>Metazoa</taxon>
        <taxon>Echinodermata</taxon>
        <taxon>Eleutherozoa</taxon>
        <taxon>Asterozoa</taxon>
        <taxon>Asteroidea</taxon>
        <taxon>Valvatacea</taxon>
        <taxon>Valvatida</taxon>
        <taxon>Asterinidae</taxon>
        <taxon>Patiria</taxon>
    </lineage>
</organism>
<comment type="similarity">
    <text evidence="4">Belongs to the non-repetitive/WGA-negative nucleoporin family.</text>
</comment>
<proteinExistence type="inferred from homology"/>
<feature type="region of interest" description="Disordered" evidence="19">
    <location>
        <begin position="984"/>
        <end position="1004"/>
    </location>
</feature>
<dbReference type="GO" id="GO:0006606">
    <property type="term" value="P:protein import into nucleus"/>
    <property type="evidence" value="ECO:0007669"/>
    <property type="project" value="TreeGrafter"/>
</dbReference>
<keyword evidence="8" id="KW-0653">Protein transport</keyword>
<keyword evidence="23" id="KW-1185">Reference proteome</keyword>
<dbReference type="InterPro" id="IPR004870">
    <property type="entry name" value="Nucleoporin_Nup155"/>
</dbReference>
<evidence type="ECO:0000313" key="22">
    <source>
        <dbReference type="EnsemblMetazoa" id="XP_038049551.1"/>
    </source>
</evidence>
<evidence type="ECO:0000256" key="8">
    <source>
        <dbReference type="ARBA" id="ARBA00022927"/>
    </source>
</evidence>
<dbReference type="GO" id="GO:0017056">
    <property type="term" value="F:structural constituent of nuclear pore"/>
    <property type="evidence" value="ECO:0007669"/>
    <property type="project" value="InterPro"/>
</dbReference>
<dbReference type="Pfam" id="PF08801">
    <property type="entry name" value="Nucleoporin_N"/>
    <property type="match status" value="1"/>
</dbReference>
<comment type="subcellular location">
    <subcellularLocation>
        <location evidence="1">Nucleus membrane</location>
        <topology evidence="1">Peripheral membrane protein</topology>
        <orientation evidence="1">Cytoplasmic side</orientation>
    </subcellularLocation>
    <subcellularLocation>
        <location evidence="3">Nucleus membrane</location>
        <topology evidence="3">Peripheral membrane protein</topology>
        <orientation evidence="3">Nucleoplasmic side</orientation>
    </subcellularLocation>
    <subcellularLocation>
        <location evidence="2">Nucleus</location>
        <location evidence="2">Nuclear pore complex</location>
    </subcellularLocation>
</comment>
<keyword evidence="9" id="KW-0811">Translocation</keyword>
<evidence type="ECO:0000256" key="14">
    <source>
        <dbReference type="ARBA" id="ARBA00023242"/>
    </source>
</evidence>
<dbReference type="PANTHER" id="PTHR10350">
    <property type="entry name" value="NUCLEAR PORE COMPLEX PROTEIN NUP155"/>
    <property type="match status" value="1"/>
</dbReference>
<evidence type="ECO:0000256" key="2">
    <source>
        <dbReference type="ARBA" id="ARBA00004567"/>
    </source>
</evidence>
<evidence type="ECO:0000256" key="9">
    <source>
        <dbReference type="ARBA" id="ARBA00023010"/>
    </source>
</evidence>
<dbReference type="GO" id="GO:0000972">
    <property type="term" value="P:transcription-dependent tethering of RNA polymerase II gene DNA at nuclear periphery"/>
    <property type="evidence" value="ECO:0007669"/>
    <property type="project" value="TreeGrafter"/>
</dbReference>
<dbReference type="InterPro" id="IPR042533">
    <property type="entry name" value="Nucleoporin_Nup155_C_1"/>
</dbReference>
<dbReference type="FunFam" id="1.25.40.440:FF:000001">
    <property type="entry name" value="Nuclear pore complex subunit"/>
    <property type="match status" value="1"/>
</dbReference>
<keyword evidence="11" id="KW-0472">Membrane</keyword>
<evidence type="ECO:0000256" key="7">
    <source>
        <dbReference type="ARBA" id="ARBA00022816"/>
    </source>
</evidence>
<evidence type="ECO:0000256" key="12">
    <source>
        <dbReference type="ARBA" id="ARBA00023157"/>
    </source>
</evidence>
<evidence type="ECO:0000256" key="13">
    <source>
        <dbReference type="ARBA" id="ARBA00023180"/>
    </source>
</evidence>
<accession>A0A913ZER6</accession>
<dbReference type="OrthoDB" id="338970at2759"/>
<evidence type="ECO:0000256" key="15">
    <source>
        <dbReference type="ARBA" id="ARBA00058219"/>
    </source>
</evidence>
<keyword evidence="12" id="KW-1015">Disulfide bond</keyword>
<dbReference type="GO" id="GO:0031965">
    <property type="term" value="C:nuclear membrane"/>
    <property type="evidence" value="ECO:0007669"/>
    <property type="project" value="UniProtKB-SubCell"/>
</dbReference>